<dbReference type="SUPFAM" id="SSF53756">
    <property type="entry name" value="UDP-Glycosyltransferase/glycogen phosphorylase"/>
    <property type="match status" value="1"/>
</dbReference>
<protein>
    <submittedName>
        <fullName evidence="1">TIGR03087 family PEP-CTERM/XrtA system glycosyltransferase</fullName>
    </submittedName>
</protein>
<dbReference type="NCBIfam" id="TIGR03087">
    <property type="entry name" value="stp1"/>
    <property type="match status" value="1"/>
</dbReference>
<dbReference type="RefSeq" id="WP_270078750.1">
    <property type="nucleotide sequence ID" value="NZ_CP115174.1"/>
</dbReference>
<keyword evidence="2" id="KW-1185">Reference proteome</keyword>
<organism evidence="1 2">
    <name type="scientific">Sphingomonas abietis</name>
    <dbReference type="NCBI Taxonomy" id="3012344"/>
    <lineage>
        <taxon>Bacteria</taxon>
        <taxon>Pseudomonadati</taxon>
        <taxon>Pseudomonadota</taxon>
        <taxon>Alphaproteobacteria</taxon>
        <taxon>Sphingomonadales</taxon>
        <taxon>Sphingomonadaceae</taxon>
        <taxon>Sphingomonas</taxon>
    </lineage>
</organism>
<gene>
    <name evidence="1" type="ORF">PBT88_08440</name>
</gene>
<proteinExistence type="predicted"/>
<accession>A0ABY7NUL4</accession>
<dbReference type="Pfam" id="PF13692">
    <property type="entry name" value="Glyco_trans_1_4"/>
    <property type="match status" value="1"/>
</dbReference>
<dbReference type="EMBL" id="CP115174">
    <property type="protein sequence ID" value="WBO24121.1"/>
    <property type="molecule type" value="Genomic_DNA"/>
</dbReference>
<name>A0ABY7NUL4_9SPHN</name>
<sequence>MGDLLFLAHRVPYPPDRGDKIRSYHILKHLAERHRVHLATFADDEADEAAAEHLRPLVAKMHVERRTRTRGAAAALALATRSSVSVKAFASKGMSAFIDRVLADEPIDRLYVFSSQMAQYAPDDRPFMMDFVDMDSEKFASYGDTATPPMRWMWQREARRLFHFERETARRAVVSLFVSEAEAALFRDRAKMSAERVQVLENGIDLESYRPAPHEAGATPLIVFTGQMDYPPNIEAADGFAREAMPAIRAAHPGARFAIVGRKPDPSLSGLGEGIEVTGEVADVRPWLTQADVVVAPLRIARGIQNKVLEAMAMGRPVVASPQAFEGIDAEPGRDLIVADAEQAAAVSALLADPARAEAIGAAARRQVEARYAWAARLAPLDAMLAHI</sequence>
<evidence type="ECO:0000313" key="2">
    <source>
        <dbReference type="Proteomes" id="UP001210865"/>
    </source>
</evidence>
<dbReference type="InterPro" id="IPR017521">
    <property type="entry name" value="Sugar_tfrase_PEP-CTERM_Stp1"/>
</dbReference>
<dbReference type="CDD" id="cd03801">
    <property type="entry name" value="GT4_PimA-like"/>
    <property type="match status" value="1"/>
</dbReference>
<evidence type="ECO:0000313" key="1">
    <source>
        <dbReference type="EMBL" id="WBO24121.1"/>
    </source>
</evidence>
<dbReference type="Gene3D" id="3.40.50.2000">
    <property type="entry name" value="Glycogen Phosphorylase B"/>
    <property type="match status" value="2"/>
</dbReference>
<dbReference type="PANTHER" id="PTHR12526:SF600">
    <property type="entry name" value="GLYCOSYL TRANSFERASE GROUP 1"/>
    <property type="match status" value="1"/>
</dbReference>
<dbReference type="Proteomes" id="UP001210865">
    <property type="component" value="Chromosome"/>
</dbReference>
<dbReference type="PANTHER" id="PTHR12526">
    <property type="entry name" value="GLYCOSYLTRANSFERASE"/>
    <property type="match status" value="1"/>
</dbReference>
<reference evidence="1 2" key="1">
    <citation type="submission" date="2022-12" db="EMBL/GenBank/DDBJ databases">
        <title>Sphingomonas abieness sp. nov., an endophytic bacterium isolated from Abies koreana.</title>
        <authorList>
            <person name="Jiang L."/>
            <person name="Lee J."/>
        </authorList>
    </citation>
    <scope>NUCLEOTIDE SEQUENCE [LARGE SCALE GENOMIC DNA]</scope>
    <source>
        <strain evidence="2">PAMB 00755</strain>
    </source>
</reference>